<comment type="catalytic activity">
    <reaction evidence="8">
        <text>(3R)-1,4-thiomorpholine-3-carboxylate + NAD(+) = 3,4-dehydrothiomorpholine-3-carboxylate + NADH + 2 H(+)</text>
        <dbReference type="Rhea" id="RHEA:12504"/>
        <dbReference type="ChEBI" id="CHEBI:15378"/>
        <dbReference type="ChEBI" id="CHEBI:57540"/>
        <dbReference type="ChEBI" id="CHEBI:57945"/>
        <dbReference type="ChEBI" id="CHEBI:58517"/>
        <dbReference type="ChEBI" id="CHEBI:176873"/>
        <dbReference type="EC" id="1.5.1.25"/>
    </reaction>
    <physiologicalReaction direction="right-to-left" evidence="8">
        <dbReference type="Rhea" id="RHEA:12506"/>
    </physiologicalReaction>
</comment>
<dbReference type="EC" id="1.5.1.1" evidence="16"/>
<sequence>MQDILKYNLLFDALERGFALFSQSSCGQEASAGFIDQPVRTCVTIPSKGFFGCMPVYIEAEDLLVSKLVTAFPKNKDIPSHNAIVAVFDASCGVPRALLDGDIITTRRTAAASAVATKHLVNGEPKVLAILGCGVQGTSHYDALTAMFQLEKSGSARSNVRVDDG</sequence>
<evidence type="ECO:0000256" key="6">
    <source>
        <dbReference type="ARBA" id="ARBA00093197"/>
    </source>
</evidence>
<dbReference type="Gene3D" id="3.30.1780.10">
    <property type="entry name" value="ornithine cyclodeaminase, domain 1"/>
    <property type="match status" value="1"/>
</dbReference>
<accession>A0AAV4BGT0</accession>
<comment type="subunit">
    <text evidence="15">Homodimer. Binds the thyroid hormone triiodothyronine (T3); T3 binding inhibits enzymatic activity.</text>
</comment>
<gene>
    <name evidence="18" type="ORF">PoB_004524500</name>
</gene>
<dbReference type="SUPFAM" id="SSF51735">
    <property type="entry name" value="NAD(P)-binding Rossmann-fold domains"/>
    <property type="match status" value="1"/>
</dbReference>
<reference evidence="18 19" key="1">
    <citation type="journal article" date="2021" name="Elife">
        <title>Chloroplast acquisition without the gene transfer in kleptoplastic sea slugs, Plakobranchus ocellatus.</title>
        <authorList>
            <person name="Maeda T."/>
            <person name="Takahashi S."/>
            <person name="Yoshida T."/>
            <person name="Shimamura S."/>
            <person name="Takaki Y."/>
            <person name="Nagai Y."/>
            <person name="Toyoda A."/>
            <person name="Suzuki Y."/>
            <person name="Arimoto A."/>
            <person name="Ishii H."/>
            <person name="Satoh N."/>
            <person name="Nishiyama T."/>
            <person name="Hasebe M."/>
            <person name="Maruyama T."/>
            <person name="Minagawa J."/>
            <person name="Obokata J."/>
            <person name="Shigenobu S."/>
        </authorList>
    </citation>
    <scope>NUCLEOTIDE SEQUENCE [LARGE SCALE GENOMIC DNA]</scope>
</reference>
<evidence type="ECO:0000256" key="7">
    <source>
        <dbReference type="ARBA" id="ARBA00093203"/>
    </source>
</evidence>
<evidence type="ECO:0000313" key="19">
    <source>
        <dbReference type="Proteomes" id="UP000735302"/>
    </source>
</evidence>
<evidence type="ECO:0000256" key="10">
    <source>
        <dbReference type="ARBA" id="ARBA00093248"/>
    </source>
</evidence>
<dbReference type="InterPro" id="IPR036291">
    <property type="entry name" value="NAD(P)-bd_dom_sf"/>
</dbReference>
<dbReference type="GO" id="GO:0042562">
    <property type="term" value="F:hormone binding"/>
    <property type="evidence" value="ECO:0007669"/>
    <property type="project" value="TreeGrafter"/>
</dbReference>
<evidence type="ECO:0000256" key="8">
    <source>
        <dbReference type="ARBA" id="ARBA00093226"/>
    </source>
</evidence>
<name>A0AAV4BGT0_9GAST</name>
<evidence type="ECO:0000256" key="14">
    <source>
        <dbReference type="ARBA" id="ARBA00093273"/>
    </source>
</evidence>
<dbReference type="Gene3D" id="3.40.50.720">
    <property type="entry name" value="NAD(P)-binding Rossmann-like Domain"/>
    <property type="match status" value="1"/>
</dbReference>
<comment type="catalytic activity">
    <reaction evidence="13">
        <text>L-proline + NAD(+) = 1-pyrroline-2-carboxylate + NADH + H(+)</text>
        <dbReference type="Rhea" id="RHEA:20321"/>
        <dbReference type="ChEBI" id="CHEBI:15378"/>
        <dbReference type="ChEBI" id="CHEBI:39785"/>
        <dbReference type="ChEBI" id="CHEBI:57540"/>
        <dbReference type="ChEBI" id="CHEBI:57945"/>
        <dbReference type="ChEBI" id="CHEBI:60039"/>
        <dbReference type="EC" id="1.5.1.1"/>
    </reaction>
    <physiologicalReaction direction="right-to-left" evidence="13">
        <dbReference type="Rhea" id="RHEA:20323"/>
    </physiologicalReaction>
</comment>
<comment type="catalytic activity">
    <reaction evidence="14">
        <text>L-pipecolate + NADP(+) = Delta(1)-piperideine-2-carboxylate + NADPH + H(+)</text>
        <dbReference type="Rhea" id="RHEA:12524"/>
        <dbReference type="ChEBI" id="CHEBI:15378"/>
        <dbReference type="ChEBI" id="CHEBI:57783"/>
        <dbReference type="ChEBI" id="CHEBI:58349"/>
        <dbReference type="ChEBI" id="CHEBI:61185"/>
        <dbReference type="ChEBI" id="CHEBI:77631"/>
        <dbReference type="EC" id="1.5.1.1"/>
    </reaction>
    <physiologicalReaction direction="right-to-left" evidence="14">
        <dbReference type="Rhea" id="RHEA:12526"/>
    </physiologicalReaction>
</comment>
<comment type="catalytic activity">
    <reaction evidence="12">
        <text>(3R)-1,4-thiomorpholine-3-carboxylate + NADP(+) = 3,4-dehydrothiomorpholine-3-carboxylate + NADPH + 2 H(+)</text>
        <dbReference type="Rhea" id="RHEA:12500"/>
        <dbReference type="ChEBI" id="CHEBI:15378"/>
        <dbReference type="ChEBI" id="CHEBI:57783"/>
        <dbReference type="ChEBI" id="CHEBI:58349"/>
        <dbReference type="ChEBI" id="CHEBI:58517"/>
        <dbReference type="ChEBI" id="CHEBI:176873"/>
        <dbReference type="EC" id="1.5.1.25"/>
    </reaction>
    <physiologicalReaction direction="right-to-left" evidence="12">
        <dbReference type="Rhea" id="RHEA:12502"/>
    </physiologicalReaction>
</comment>
<dbReference type="InterPro" id="IPR023401">
    <property type="entry name" value="ODC_N"/>
</dbReference>
<evidence type="ECO:0000256" key="4">
    <source>
        <dbReference type="ARBA" id="ARBA00033420"/>
    </source>
</evidence>
<comment type="similarity">
    <text evidence="1">Belongs to the ornithine cyclodeaminase/mu-crystallin family.</text>
</comment>
<comment type="catalytic activity">
    <reaction evidence="5">
        <text>L-pipecolate + NAD(+) = Delta(1)-piperideine-2-carboxylate + NADH + H(+)</text>
        <dbReference type="Rhea" id="RHEA:30807"/>
        <dbReference type="ChEBI" id="CHEBI:15378"/>
        <dbReference type="ChEBI" id="CHEBI:57540"/>
        <dbReference type="ChEBI" id="CHEBI:57945"/>
        <dbReference type="ChEBI" id="CHEBI:61185"/>
        <dbReference type="ChEBI" id="CHEBI:77631"/>
        <dbReference type="EC" id="1.5.1.1"/>
    </reaction>
    <physiologicalReaction direction="right-to-left" evidence="5">
        <dbReference type="Rhea" id="RHEA:30809"/>
    </physiologicalReaction>
</comment>
<dbReference type="EMBL" id="BLXT01004974">
    <property type="protein sequence ID" value="GFO18740.1"/>
    <property type="molecule type" value="Genomic_DNA"/>
</dbReference>
<evidence type="ECO:0000256" key="1">
    <source>
        <dbReference type="ARBA" id="ARBA00008903"/>
    </source>
</evidence>
<comment type="catalytic activity">
    <reaction evidence="11">
        <text>(S)-cystathionine ketimine + NADH + 2 H(+) = (3R,5S)-2,3,5,6,7-pentahydro-1,4-thiazepine-3,5-dicarboxylate + NAD(+)</text>
        <dbReference type="Rhea" id="RHEA:68032"/>
        <dbReference type="ChEBI" id="CHEBI:15378"/>
        <dbReference type="ChEBI" id="CHEBI:57540"/>
        <dbReference type="ChEBI" id="CHEBI:57945"/>
        <dbReference type="ChEBI" id="CHEBI:176808"/>
        <dbReference type="ChEBI" id="CHEBI:176810"/>
    </reaction>
    <physiologicalReaction direction="left-to-right" evidence="11">
        <dbReference type="Rhea" id="RHEA:68033"/>
    </physiologicalReaction>
</comment>
<evidence type="ECO:0000256" key="12">
    <source>
        <dbReference type="ARBA" id="ARBA00093263"/>
    </source>
</evidence>
<evidence type="ECO:0000313" key="18">
    <source>
        <dbReference type="EMBL" id="GFO18740.1"/>
    </source>
</evidence>
<dbReference type="EC" id="1.5.1.25" evidence="2"/>
<dbReference type="AlphaFoldDB" id="A0AAV4BGT0"/>
<evidence type="ECO:0000256" key="9">
    <source>
        <dbReference type="ARBA" id="ARBA00093227"/>
    </source>
</evidence>
<comment type="catalytic activity">
    <reaction evidence="6">
        <text>Delta(2)-thiazoline-2-carboxylate + NADPH + 2 H(+) = L-thiazolidine-2-carboxylate + NADP(+)</text>
        <dbReference type="Rhea" id="RHEA:68072"/>
        <dbReference type="ChEBI" id="CHEBI:15378"/>
        <dbReference type="ChEBI" id="CHEBI:57783"/>
        <dbReference type="ChEBI" id="CHEBI:58349"/>
        <dbReference type="ChEBI" id="CHEBI:176895"/>
        <dbReference type="ChEBI" id="CHEBI:176896"/>
    </reaction>
    <physiologicalReaction direction="left-to-right" evidence="6">
        <dbReference type="Rhea" id="RHEA:68073"/>
    </physiologicalReaction>
</comment>
<dbReference type="PANTHER" id="PTHR13812">
    <property type="entry name" value="KETIMINE REDUCTASE MU-CRYSTALLIN"/>
    <property type="match status" value="1"/>
</dbReference>
<evidence type="ECO:0000256" key="5">
    <source>
        <dbReference type="ARBA" id="ARBA00093190"/>
    </source>
</evidence>
<evidence type="ECO:0000256" key="15">
    <source>
        <dbReference type="ARBA" id="ARBA00093567"/>
    </source>
</evidence>
<comment type="catalytic activity">
    <reaction evidence="9">
        <text>(S)-cystathionine ketimine + NADPH + 2 H(+) = (3R,5S)-2,3,5,6,7-pentahydro-1,4-thiazepine-3,5-dicarboxylate + NADP(+)</text>
        <dbReference type="Rhea" id="RHEA:68036"/>
        <dbReference type="ChEBI" id="CHEBI:15378"/>
        <dbReference type="ChEBI" id="CHEBI:57783"/>
        <dbReference type="ChEBI" id="CHEBI:58349"/>
        <dbReference type="ChEBI" id="CHEBI:176808"/>
        <dbReference type="ChEBI" id="CHEBI:176810"/>
    </reaction>
    <physiologicalReaction direction="left-to-right" evidence="9">
        <dbReference type="Rhea" id="RHEA:68037"/>
    </physiologicalReaction>
</comment>
<dbReference type="Pfam" id="PF02423">
    <property type="entry name" value="OCD_Mu_crystall"/>
    <property type="match status" value="1"/>
</dbReference>
<evidence type="ECO:0000256" key="2">
    <source>
        <dbReference type="ARBA" id="ARBA00012883"/>
    </source>
</evidence>
<comment type="catalytic activity">
    <reaction evidence="7">
        <text>L-proline + NADP(+) = 1-pyrroline-2-carboxylate + NADPH + H(+)</text>
        <dbReference type="Rhea" id="RHEA:20317"/>
        <dbReference type="ChEBI" id="CHEBI:15378"/>
        <dbReference type="ChEBI" id="CHEBI:39785"/>
        <dbReference type="ChEBI" id="CHEBI:57783"/>
        <dbReference type="ChEBI" id="CHEBI:58349"/>
        <dbReference type="ChEBI" id="CHEBI:60039"/>
        <dbReference type="EC" id="1.5.1.1"/>
    </reaction>
    <physiologicalReaction direction="right-to-left" evidence="7">
        <dbReference type="Rhea" id="RHEA:20319"/>
    </physiologicalReaction>
</comment>
<dbReference type="GO" id="GO:0047127">
    <property type="term" value="F:thiomorpholine-carboxylate dehydrogenase activity"/>
    <property type="evidence" value="ECO:0007669"/>
    <property type="project" value="UniProtKB-EC"/>
</dbReference>
<dbReference type="GO" id="GO:0005737">
    <property type="term" value="C:cytoplasm"/>
    <property type="evidence" value="ECO:0007669"/>
    <property type="project" value="TreeGrafter"/>
</dbReference>
<evidence type="ECO:0000256" key="3">
    <source>
        <dbReference type="ARBA" id="ARBA00015173"/>
    </source>
</evidence>
<evidence type="ECO:0000256" key="16">
    <source>
        <dbReference type="ARBA" id="ARBA00093598"/>
    </source>
</evidence>
<comment type="catalytic activity">
    <reaction evidence="10">
        <text>(R)-lanthionine ketimine + NADPH + 2 H(+) = (3R,5R)-1,4-thiomorpholine-3,5-dicarboxylate + NADP(+)</text>
        <dbReference type="Rhea" id="RHEA:68040"/>
        <dbReference type="ChEBI" id="CHEBI:15378"/>
        <dbReference type="ChEBI" id="CHEBI:57783"/>
        <dbReference type="ChEBI" id="CHEBI:58349"/>
        <dbReference type="ChEBI" id="CHEBI:176891"/>
        <dbReference type="ChEBI" id="CHEBI:176892"/>
    </reaction>
    <physiologicalReaction direction="left-to-right" evidence="10">
        <dbReference type="Rhea" id="RHEA:68041"/>
    </physiologicalReaction>
</comment>
<evidence type="ECO:0000256" key="13">
    <source>
        <dbReference type="ARBA" id="ARBA00093264"/>
    </source>
</evidence>
<keyword evidence="19" id="KW-1185">Reference proteome</keyword>
<dbReference type="PANTHER" id="PTHR13812:SF19">
    <property type="entry name" value="KETIMINE REDUCTASE MU-CRYSTALLIN"/>
    <property type="match status" value="1"/>
</dbReference>
<proteinExistence type="inferred from homology"/>
<protein>
    <recommendedName>
        <fullName evidence="3">Ketimine reductase mu-crystallin</fullName>
        <ecNumber evidence="16">1.5.1.1</ecNumber>
        <ecNumber evidence="2">1.5.1.25</ecNumber>
    </recommendedName>
    <alternativeName>
        <fullName evidence="17">1-piperideine-2-carboxylate/1-pyrroline-2-carboxylate reductase</fullName>
    </alternativeName>
    <alternativeName>
        <fullName evidence="4">NADP-regulated thyroid-hormone-binding protein</fullName>
    </alternativeName>
</protein>
<evidence type="ECO:0000256" key="17">
    <source>
        <dbReference type="ARBA" id="ARBA00093650"/>
    </source>
</evidence>
<dbReference type="Proteomes" id="UP000735302">
    <property type="component" value="Unassembled WGS sequence"/>
</dbReference>
<comment type="caution">
    <text evidence="18">The sequence shown here is derived from an EMBL/GenBank/DDBJ whole genome shotgun (WGS) entry which is preliminary data.</text>
</comment>
<dbReference type="GO" id="GO:0050241">
    <property type="term" value="F:pyrroline-2-carboxylate reductase activity"/>
    <property type="evidence" value="ECO:0007669"/>
    <property type="project" value="UniProtKB-EC"/>
</dbReference>
<organism evidence="18 19">
    <name type="scientific">Plakobranchus ocellatus</name>
    <dbReference type="NCBI Taxonomy" id="259542"/>
    <lineage>
        <taxon>Eukaryota</taxon>
        <taxon>Metazoa</taxon>
        <taxon>Spiralia</taxon>
        <taxon>Lophotrochozoa</taxon>
        <taxon>Mollusca</taxon>
        <taxon>Gastropoda</taxon>
        <taxon>Heterobranchia</taxon>
        <taxon>Euthyneura</taxon>
        <taxon>Panpulmonata</taxon>
        <taxon>Sacoglossa</taxon>
        <taxon>Placobranchoidea</taxon>
        <taxon>Plakobranchidae</taxon>
        <taxon>Plakobranchus</taxon>
    </lineage>
</organism>
<evidence type="ECO:0000256" key="11">
    <source>
        <dbReference type="ARBA" id="ARBA00093250"/>
    </source>
</evidence>
<dbReference type="InterPro" id="IPR003462">
    <property type="entry name" value="ODC_Mu_crystall"/>
</dbReference>